<gene>
    <name evidence="8" type="primary">Mccc2_1</name>
    <name evidence="8" type="ORF">GWK47_048360</name>
</gene>
<dbReference type="AlphaFoldDB" id="A0A8J5CFS8"/>
<proteinExistence type="predicted"/>
<dbReference type="EC" id="6.4.1.4" evidence="2"/>
<evidence type="ECO:0000256" key="3">
    <source>
        <dbReference type="ARBA" id="ARBA00031109"/>
    </source>
</evidence>
<dbReference type="PANTHER" id="PTHR22855:SF47">
    <property type="entry name" value="METHYLCROTONOYL-COA CARBOXYLASE"/>
    <property type="match status" value="1"/>
</dbReference>
<name>A0A8J5CFS8_CHIOP</name>
<comment type="caution">
    <text evidence="8">The sequence shown here is derived from an EMBL/GenBank/DDBJ whole genome shotgun (WGS) entry which is preliminary data.</text>
</comment>
<dbReference type="FunFam" id="3.90.226.10:FF:000046">
    <property type="entry name" value="Geranyl-CoA carboxylase beta subunit"/>
    <property type="match status" value="1"/>
</dbReference>
<dbReference type="OrthoDB" id="439921at2759"/>
<dbReference type="Pfam" id="PF01039">
    <property type="entry name" value="Carboxyl_trans"/>
    <property type="match status" value="1"/>
</dbReference>
<reference evidence="8" key="1">
    <citation type="submission" date="2020-07" db="EMBL/GenBank/DDBJ databases">
        <title>The High-quality genome of the commercially important snow crab, Chionoecetes opilio.</title>
        <authorList>
            <person name="Jeong J.-H."/>
            <person name="Ryu S."/>
        </authorList>
    </citation>
    <scope>NUCLEOTIDE SEQUENCE</scope>
    <source>
        <strain evidence="8">MADBK_172401_WGS</strain>
        <tissue evidence="8">Digestive gland</tissue>
    </source>
</reference>
<comment type="pathway">
    <text evidence="1">Amino-acid degradation; L-leucine degradation; (S)-3-hydroxy-3-methylglutaryl-CoA from 3-isovaleryl-CoA: step 2/3.</text>
</comment>
<evidence type="ECO:0000256" key="1">
    <source>
        <dbReference type="ARBA" id="ARBA00025711"/>
    </source>
</evidence>
<dbReference type="InterPro" id="IPR045190">
    <property type="entry name" value="MCCB/AccD1-like"/>
</dbReference>
<keyword evidence="9" id="KW-1185">Reference proteome</keyword>
<dbReference type="GO" id="GO:0006552">
    <property type="term" value="P:L-leucine catabolic process"/>
    <property type="evidence" value="ECO:0007669"/>
    <property type="project" value="UniProtKB-UniPathway"/>
</dbReference>
<dbReference type="Gene3D" id="3.90.226.10">
    <property type="entry name" value="2-enoyl-CoA Hydratase, Chain A, domain 1"/>
    <property type="match status" value="1"/>
</dbReference>
<dbReference type="PANTHER" id="PTHR22855">
    <property type="entry name" value="ACETYL, PROPIONYL, PYRUVATE, AND GLUTACONYL CARBOXYLASE-RELATED"/>
    <property type="match status" value="1"/>
</dbReference>
<protein>
    <recommendedName>
        <fullName evidence="2">methylcrotonoyl-CoA carboxylase</fullName>
        <ecNumber evidence="2">6.4.1.4</ecNumber>
    </recommendedName>
    <alternativeName>
        <fullName evidence="5">3-methylcrotonyl-CoA carboxylase 2</fullName>
    </alternativeName>
    <alternativeName>
        <fullName evidence="3">3-methylcrotonyl-CoA carboxylase non-biotin-containing subunit</fullName>
    </alternativeName>
    <alternativeName>
        <fullName evidence="4">3-methylcrotonyl-CoA:carbon dioxide ligase subunit beta</fullName>
    </alternativeName>
</protein>
<dbReference type="GO" id="GO:0004485">
    <property type="term" value="F:methylcrotonoyl-CoA carboxylase activity"/>
    <property type="evidence" value="ECO:0007669"/>
    <property type="project" value="UniProtKB-EC"/>
</dbReference>
<evidence type="ECO:0000259" key="7">
    <source>
        <dbReference type="PROSITE" id="PS50980"/>
    </source>
</evidence>
<dbReference type="SUPFAM" id="SSF52096">
    <property type="entry name" value="ClpP/crotonase"/>
    <property type="match status" value="1"/>
</dbReference>
<evidence type="ECO:0000256" key="4">
    <source>
        <dbReference type="ARBA" id="ARBA00031237"/>
    </source>
</evidence>
<evidence type="ECO:0000313" key="9">
    <source>
        <dbReference type="Proteomes" id="UP000770661"/>
    </source>
</evidence>
<dbReference type="InterPro" id="IPR029045">
    <property type="entry name" value="ClpP/crotonase-like_dom_sf"/>
</dbReference>
<evidence type="ECO:0000256" key="5">
    <source>
        <dbReference type="ARBA" id="ARBA00031404"/>
    </source>
</evidence>
<evidence type="ECO:0000256" key="6">
    <source>
        <dbReference type="ARBA" id="ARBA00052347"/>
    </source>
</evidence>
<sequence>MTPNIQKHEMTVHVIAGSFKLPIRNADPRKADMLLRRALGSGQVVLAGGGRTVATQTHARPRPFPALKDPLDPSCPLLQAGKRKAEEQMTVLDQLSKICLAGGGEKGIALHVKKHGKMLPRDKLKHLLDPDSEFLELSLLAGLGMEYGDVPAAGSIAGIGRIHGVYCMVSCSDGTVKSGTFFPVTVTKNLRAMDISGANHLPMVHIVDSAGGFLPKQAELFADKKHGGRCFYSEAVHSAAGVPQIAAVCGSCTAGGAYQPAMCEDVVIVSGIGTIFLGGPPLVKAALGEVISAEELGGGQLHSRVSGVTDYLAETEQEGFEVVRDVVATLGIDPPPLAPPRQEDTWDAALLDGAAAFTITTTYF</sequence>
<evidence type="ECO:0000313" key="8">
    <source>
        <dbReference type="EMBL" id="KAG0720513.1"/>
    </source>
</evidence>
<feature type="domain" description="CoA carboxyltransferase N-terminal" evidence="7">
    <location>
        <begin position="85"/>
        <end position="342"/>
    </location>
</feature>
<dbReference type="EMBL" id="JACEEZ010012734">
    <property type="protein sequence ID" value="KAG0720513.1"/>
    <property type="molecule type" value="Genomic_DNA"/>
</dbReference>
<evidence type="ECO:0000256" key="2">
    <source>
        <dbReference type="ARBA" id="ARBA00026116"/>
    </source>
</evidence>
<accession>A0A8J5CFS8</accession>
<dbReference type="GO" id="GO:1905202">
    <property type="term" value="C:methylcrotonoyl-CoA carboxylase complex"/>
    <property type="evidence" value="ECO:0007669"/>
    <property type="project" value="TreeGrafter"/>
</dbReference>
<dbReference type="InterPro" id="IPR034733">
    <property type="entry name" value="AcCoA_carboxyl_beta"/>
</dbReference>
<dbReference type="InterPro" id="IPR011762">
    <property type="entry name" value="COA_CT_N"/>
</dbReference>
<organism evidence="8 9">
    <name type="scientific">Chionoecetes opilio</name>
    <name type="common">Atlantic snow crab</name>
    <name type="synonym">Cancer opilio</name>
    <dbReference type="NCBI Taxonomy" id="41210"/>
    <lineage>
        <taxon>Eukaryota</taxon>
        <taxon>Metazoa</taxon>
        <taxon>Ecdysozoa</taxon>
        <taxon>Arthropoda</taxon>
        <taxon>Crustacea</taxon>
        <taxon>Multicrustacea</taxon>
        <taxon>Malacostraca</taxon>
        <taxon>Eumalacostraca</taxon>
        <taxon>Eucarida</taxon>
        <taxon>Decapoda</taxon>
        <taxon>Pleocyemata</taxon>
        <taxon>Brachyura</taxon>
        <taxon>Eubrachyura</taxon>
        <taxon>Majoidea</taxon>
        <taxon>Majidae</taxon>
        <taxon>Chionoecetes</taxon>
    </lineage>
</organism>
<comment type="catalytic activity">
    <reaction evidence="6">
        <text>3-methylbut-2-enoyl-CoA + hydrogencarbonate + ATP = 3-methyl-(2E)-glutaconyl-CoA + ADP + phosphate + H(+)</text>
        <dbReference type="Rhea" id="RHEA:13589"/>
        <dbReference type="ChEBI" id="CHEBI:15378"/>
        <dbReference type="ChEBI" id="CHEBI:17544"/>
        <dbReference type="ChEBI" id="CHEBI:30616"/>
        <dbReference type="ChEBI" id="CHEBI:43474"/>
        <dbReference type="ChEBI" id="CHEBI:57344"/>
        <dbReference type="ChEBI" id="CHEBI:57346"/>
        <dbReference type="ChEBI" id="CHEBI:456216"/>
        <dbReference type="EC" id="6.4.1.4"/>
    </reaction>
</comment>
<dbReference type="Proteomes" id="UP000770661">
    <property type="component" value="Unassembled WGS sequence"/>
</dbReference>
<dbReference type="PROSITE" id="PS50980">
    <property type="entry name" value="COA_CT_NTER"/>
    <property type="match status" value="1"/>
</dbReference>
<dbReference type="GO" id="GO:0005739">
    <property type="term" value="C:mitochondrion"/>
    <property type="evidence" value="ECO:0007669"/>
    <property type="project" value="TreeGrafter"/>
</dbReference>
<dbReference type="UniPathway" id="UPA00363">
    <property type="reaction ID" value="UER00861"/>
</dbReference>